<dbReference type="AlphaFoldDB" id="A0A859FAE3"/>
<proteinExistence type="predicted"/>
<reference evidence="3" key="1">
    <citation type="submission" date="2019-07" db="EMBL/GenBank/DDBJ databases">
        <title>Bacillus alkalisoli sp. nov. isolated from saline soil.</title>
        <authorList>
            <person name="Sun J.-Q."/>
            <person name="Xu L."/>
        </authorList>
    </citation>
    <scope>NUCLEOTIDE SEQUENCE [LARGE SCALE GENOMIC DNA]</scope>
    <source>
        <strain evidence="3">M4U3P1</strain>
    </source>
</reference>
<feature type="transmembrane region" description="Helical" evidence="1">
    <location>
        <begin position="175"/>
        <end position="196"/>
    </location>
</feature>
<feature type="transmembrane region" description="Helical" evidence="1">
    <location>
        <begin position="143"/>
        <end position="169"/>
    </location>
</feature>
<dbReference type="RefSeq" id="WP_176007774.1">
    <property type="nucleotide sequence ID" value="NZ_CP041372.2"/>
</dbReference>
<evidence type="ECO:0000313" key="3">
    <source>
        <dbReference type="Proteomes" id="UP000318138"/>
    </source>
</evidence>
<dbReference type="KEGG" id="psua:FLK61_23340"/>
<keyword evidence="1" id="KW-1133">Transmembrane helix</keyword>
<feature type="transmembrane region" description="Helical" evidence="1">
    <location>
        <begin position="78"/>
        <end position="98"/>
    </location>
</feature>
<accession>A0A859FAE3</accession>
<protein>
    <submittedName>
        <fullName evidence="2">DUF624 domain-containing protein</fullName>
    </submittedName>
</protein>
<evidence type="ECO:0000256" key="1">
    <source>
        <dbReference type="SAM" id="Phobius"/>
    </source>
</evidence>
<organism evidence="2 3">
    <name type="scientific">Paenalkalicoccus suaedae</name>
    <dbReference type="NCBI Taxonomy" id="2592382"/>
    <lineage>
        <taxon>Bacteria</taxon>
        <taxon>Bacillati</taxon>
        <taxon>Bacillota</taxon>
        <taxon>Bacilli</taxon>
        <taxon>Bacillales</taxon>
        <taxon>Bacillaceae</taxon>
        <taxon>Paenalkalicoccus</taxon>
    </lineage>
</organism>
<feature type="transmembrane region" description="Helical" evidence="1">
    <location>
        <begin position="20"/>
        <end position="49"/>
    </location>
</feature>
<gene>
    <name evidence="2" type="ORF">FLK61_23340</name>
</gene>
<sequence length="213" mass="24431">MKGLTDGAFSIFERLMNLAIWNIIWVGHTLMGFIIFGWAPATAALFSVLRDEKLKQRNDRKLKTFFYYYKQHFFKANVIGFLLIGGGLSIMFTFYTLIDMTFWIRLLLGTVLFVVFILYLIVAFFIFPVFTHFHTDLNLHIRYALMIGLAYLPQTFLIAMTLALTGIAYQLFPGIMLFYLASAPAGMVLAISLHVFQSIEEKAPPVSLKYHEA</sequence>
<keyword evidence="1" id="KW-0472">Membrane</keyword>
<feature type="transmembrane region" description="Helical" evidence="1">
    <location>
        <begin position="104"/>
        <end position="131"/>
    </location>
</feature>
<dbReference type="Pfam" id="PF04854">
    <property type="entry name" value="DUF624"/>
    <property type="match status" value="1"/>
</dbReference>
<keyword evidence="3" id="KW-1185">Reference proteome</keyword>
<name>A0A859FAE3_9BACI</name>
<evidence type="ECO:0000313" key="2">
    <source>
        <dbReference type="EMBL" id="QKS69732.1"/>
    </source>
</evidence>
<dbReference type="InterPro" id="IPR006938">
    <property type="entry name" value="DUF624"/>
</dbReference>
<dbReference type="EMBL" id="CP041372">
    <property type="protein sequence ID" value="QKS69732.1"/>
    <property type="molecule type" value="Genomic_DNA"/>
</dbReference>
<keyword evidence="1" id="KW-0812">Transmembrane</keyword>
<dbReference type="Proteomes" id="UP000318138">
    <property type="component" value="Chromosome"/>
</dbReference>